<evidence type="ECO:0000313" key="3">
    <source>
        <dbReference type="EMBL" id="MFF5294975.1"/>
    </source>
</evidence>
<organism evidence="3 4">
    <name type="scientific">Paractinoplanes globisporus</name>
    <dbReference type="NCBI Taxonomy" id="113565"/>
    <lineage>
        <taxon>Bacteria</taxon>
        <taxon>Bacillati</taxon>
        <taxon>Actinomycetota</taxon>
        <taxon>Actinomycetes</taxon>
        <taxon>Micromonosporales</taxon>
        <taxon>Micromonosporaceae</taxon>
        <taxon>Paractinoplanes</taxon>
    </lineage>
</organism>
<feature type="compositionally biased region" description="Basic and acidic residues" evidence="1">
    <location>
        <begin position="431"/>
        <end position="446"/>
    </location>
</feature>
<evidence type="ECO:0000256" key="1">
    <source>
        <dbReference type="SAM" id="MobiDB-lite"/>
    </source>
</evidence>
<protein>
    <submittedName>
        <fullName evidence="3">Uncharacterized protein</fullName>
    </submittedName>
</protein>
<feature type="region of interest" description="Disordered" evidence="1">
    <location>
        <begin position="78"/>
        <end position="109"/>
    </location>
</feature>
<feature type="compositionally biased region" description="Gly residues" evidence="1">
    <location>
        <begin position="280"/>
        <end position="300"/>
    </location>
</feature>
<gene>
    <name evidence="3" type="ORF">ACFY35_36515</name>
</gene>
<evidence type="ECO:0000256" key="2">
    <source>
        <dbReference type="SAM" id="Phobius"/>
    </source>
</evidence>
<proteinExistence type="predicted"/>
<keyword evidence="2" id="KW-1133">Transmembrane helix</keyword>
<dbReference type="Proteomes" id="UP001602245">
    <property type="component" value="Unassembled WGS sequence"/>
</dbReference>
<accession>A0ABW6WR71</accession>
<dbReference type="EMBL" id="JBIAZU010000007">
    <property type="protein sequence ID" value="MFF5294975.1"/>
    <property type="molecule type" value="Genomic_DNA"/>
</dbReference>
<sequence>MPEQPDEELVPPLKVMRKRLNGVYRADSGFSGPTRRYVLIVALLVGLASVPTLAAITAGSSELADGGTDTMDIPFLPPASPGPVRGPSHDRFPGDSRVGSPPPILPPGVAETVRRAGRLLGEAGMRRPFPYGGKHAAQPQKRTVSDRRVTPPRSGLPTEPPSMAAFPALPGMPALPDLPAVRGRSARQDSSAHDSPAHDSPAHDSTPHGSVPHGSVPHGSAPHSARHDSGPVRITDPADLADDDGFARHDYGSARQRYGSAGGSDGLVGGSDGLARGSNGLAGGSDGLAGGSDGLAGGSDGLARGSDGLAGGSDGLARGSNGLAGGSGGLARGSNGLAGGSDGLAGGSDGVAGRGHSLAGSGDLADIPSAPDLSDTSGDHQCAHSTVSNRSSDDRSEHRRRSAVAERPHNIRAARILDRSYTPSGLTNRRLIPEARTEDNQGDRPYRGSHRAGSLHHAEDTQAQLRSSRVGRHHAESTDDLTGRW</sequence>
<evidence type="ECO:0000313" key="4">
    <source>
        <dbReference type="Proteomes" id="UP001602245"/>
    </source>
</evidence>
<dbReference type="SUPFAM" id="SSF101967">
    <property type="entry name" value="Adhesin YadA, collagen-binding domain"/>
    <property type="match status" value="1"/>
</dbReference>
<feature type="compositionally biased region" description="Gly residues" evidence="1">
    <location>
        <begin position="322"/>
        <end position="353"/>
    </location>
</feature>
<feature type="transmembrane region" description="Helical" evidence="2">
    <location>
        <begin position="37"/>
        <end position="56"/>
    </location>
</feature>
<dbReference type="RefSeq" id="WP_387697987.1">
    <property type="nucleotide sequence ID" value="NZ_JBIAZU010000007.1"/>
</dbReference>
<feature type="region of interest" description="Disordered" evidence="1">
    <location>
        <begin position="124"/>
        <end position="485"/>
    </location>
</feature>
<comment type="caution">
    <text evidence="3">The sequence shown here is derived from an EMBL/GenBank/DDBJ whole genome shotgun (WGS) entry which is preliminary data.</text>
</comment>
<keyword evidence="2" id="KW-0472">Membrane</keyword>
<feature type="compositionally biased region" description="Basic and acidic residues" evidence="1">
    <location>
        <begin position="473"/>
        <end position="485"/>
    </location>
</feature>
<name>A0ABW6WR71_9ACTN</name>
<dbReference type="InterPro" id="IPR011049">
    <property type="entry name" value="Serralysin-like_metalloprot_C"/>
</dbReference>
<keyword evidence="2" id="KW-0812">Transmembrane</keyword>
<feature type="compositionally biased region" description="Basic and acidic residues" evidence="1">
    <location>
        <begin position="391"/>
        <end position="409"/>
    </location>
</feature>
<keyword evidence="4" id="KW-1185">Reference proteome</keyword>
<feature type="compositionally biased region" description="Gly residues" evidence="1">
    <location>
        <begin position="260"/>
        <end position="272"/>
    </location>
</feature>
<feature type="compositionally biased region" description="Basic and acidic residues" evidence="1">
    <location>
        <begin position="186"/>
        <end position="206"/>
    </location>
</feature>
<reference evidence="3 4" key="1">
    <citation type="submission" date="2024-10" db="EMBL/GenBank/DDBJ databases">
        <title>The Natural Products Discovery Center: Release of the First 8490 Sequenced Strains for Exploring Actinobacteria Biosynthetic Diversity.</title>
        <authorList>
            <person name="Kalkreuter E."/>
            <person name="Kautsar S.A."/>
            <person name="Yang D."/>
            <person name="Bader C.D."/>
            <person name="Teijaro C.N."/>
            <person name="Fluegel L."/>
            <person name="Davis C.M."/>
            <person name="Simpson J.R."/>
            <person name="Lauterbach L."/>
            <person name="Steele A.D."/>
            <person name="Gui C."/>
            <person name="Meng S."/>
            <person name="Li G."/>
            <person name="Viehrig K."/>
            <person name="Ye F."/>
            <person name="Su P."/>
            <person name="Kiefer A.F."/>
            <person name="Nichols A."/>
            <person name="Cepeda A.J."/>
            <person name="Yan W."/>
            <person name="Fan B."/>
            <person name="Jiang Y."/>
            <person name="Adhikari A."/>
            <person name="Zheng C.-J."/>
            <person name="Schuster L."/>
            <person name="Cowan T.M."/>
            <person name="Smanski M.J."/>
            <person name="Chevrette M.G."/>
            <person name="De Carvalho L.P.S."/>
            <person name="Shen B."/>
        </authorList>
    </citation>
    <scope>NUCLEOTIDE SEQUENCE [LARGE SCALE GENOMIC DNA]</scope>
    <source>
        <strain evidence="3 4">NPDC000087</strain>
    </source>
</reference>